<keyword evidence="1" id="KW-0812">Transmembrane</keyword>
<feature type="transmembrane region" description="Helical" evidence="1">
    <location>
        <begin position="29"/>
        <end position="50"/>
    </location>
</feature>
<dbReference type="PANTHER" id="PTHR44757">
    <property type="entry name" value="DIGUANYLATE CYCLASE DGCP"/>
    <property type="match status" value="1"/>
</dbReference>
<dbReference type="EMBL" id="JAHQCR010000005">
    <property type="protein sequence ID" value="MBU9719890.1"/>
    <property type="molecule type" value="Genomic_DNA"/>
</dbReference>
<name>A0ABS6JN94_9BACI</name>
<dbReference type="CDD" id="cd00130">
    <property type="entry name" value="PAS"/>
    <property type="match status" value="1"/>
</dbReference>
<dbReference type="SUPFAM" id="SSF55073">
    <property type="entry name" value="Nucleotide cyclase"/>
    <property type="match status" value="1"/>
</dbReference>
<dbReference type="Gene3D" id="3.20.20.450">
    <property type="entry name" value="EAL domain"/>
    <property type="match status" value="1"/>
</dbReference>
<dbReference type="NCBIfam" id="TIGR00254">
    <property type="entry name" value="GGDEF"/>
    <property type="match status" value="1"/>
</dbReference>
<dbReference type="SUPFAM" id="SSF141868">
    <property type="entry name" value="EAL domain-like"/>
    <property type="match status" value="1"/>
</dbReference>
<keyword evidence="1" id="KW-0472">Membrane</keyword>
<dbReference type="Gene3D" id="3.30.450.20">
    <property type="entry name" value="PAS domain"/>
    <property type="match status" value="1"/>
</dbReference>
<dbReference type="Pfam" id="PF00990">
    <property type="entry name" value="GGDEF"/>
    <property type="match status" value="1"/>
</dbReference>
<reference evidence="5 6" key="1">
    <citation type="submission" date="2021-06" db="EMBL/GenBank/DDBJ databases">
        <title>Bacillus sp. RD4P76, an endophyte from a halophyte.</title>
        <authorList>
            <person name="Sun J.-Q."/>
        </authorList>
    </citation>
    <scope>NUCLEOTIDE SEQUENCE [LARGE SCALE GENOMIC DNA]</scope>
    <source>
        <strain evidence="5 6">JCM 17098</strain>
    </source>
</reference>
<dbReference type="Gene3D" id="3.30.70.270">
    <property type="match status" value="1"/>
</dbReference>
<dbReference type="InterPro" id="IPR035965">
    <property type="entry name" value="PAS-like_dom_sf"/>
</dbReference>
<dbReference type="PROSITE" id="PS50887">
    <property type="entry name" value="GGDEF"/>
    <property type="match status" value="1"/>
</dbReference>
<dbReference type="CDD" id="cd01949">
    <property type="entry name" value="GGDEF"/>
    <property type="match status" value="1"/>
</dbReference>
<dbReference type="SUPFAM" id="SSF55785">
    <property type="entry name" value="PYP-like sensor domain (PAS domain)"/>
    <property type="match status" value="1"/>
</dbReference>
<dbReference type="RefSeq" id="WP_088074423.1">
    <property type="nucleotide sequence ID" value="NZ_JAHQCR010000005.1"/>
</dbReference>
<proteinExistence type="predicted"/>
<dbReference type="CDD" id="cd01948">
    <property type="entry name" value="EAL"/>
    <property type="match status" value="1"/>
</dbReference>
<dbReference type="InterPro" id="IPR000014">
    <property type="entry name" value="PAS"/>
</dbReference>
<dbReference type="InterPro" id="IPR052155">
    <property type="entry name" value="Biofilm_reg_signaling"/>
</dbReference>
<keyword evidence="1" id="KW-1133">Transmembrane helix</keyword>
<dbReference type="InterPro" id="IPR035919">
    <property type="entry name" value="EAL_sf"/>
</dbReference>
<dbReference type="InterPro" id="IPR043128">
    <property type="entry name" value="Rev_trsase/Diguanyl_cyclase"/>
</dbReference>
<feature type="domain" description="GGDEF" evidence="4">
    <location>
        <begin position="217"/>
        <end position="349"/>
    </location>
</feature>
<organism evidence="5 6">
    <name type="scientific">Evansella alkalicola</name>
    <dbReference type="NCBI Taxonomy" id="745819"/>
    <lineage>
        <taxon>Bacteria</taxon>
        <taxon>Bacillati</taxon>
        <taxon>Bacillota</taxon>
        <taxon>Bacilli</taxon>
        <taxon>Bacillales</taxon>
        <taxon>Bacillaceae</taxon>
        <taxon>Evansella</taxon>
    </lineage>
</organism>
<dbReference type="PROSITE" id="PS50883">
    <property type="entry name" value="EAL"/>
    <property type="match status" value="1"/>
</dbReference>
<dbReference type="InterPro" id="IPR000160">
    <property type="entry name" value="GGDEF_dom"/>
</dbReference>
<dbReference type="SMART" id="SM00267">
    <property type="entry name" value="GGDEF"/>
    <property type="match status" value="1"/>
</dbReference>
<accession>A0ABS6JN94</accession>
<dbReference type="Proteomes" id="UP000790580">
    <property type="component" value="Unassembled WGS sequence"/>
</dbReference>
<keyword evidence="6" id="KW-1185">Reference proteome</keyword>
<dbReference type="InterPro" id="IPR001633">
    <property type="entry name" value="EAL_dom"/>
</dbReference>
<dbReference type="SMART" id="SM00052">
    <property type="entry name" value="EAL"/>
    <property type="match status" value="1"/>
</dbReference>
<feature type="transmembrane region" description="Helical" evidence="1">
    <location>
        <begin position="7"/>
        <end position="23"/>
    </location>
</feature>
<dbReference type="Pfam" id="PF13426">
    <property type="entry name" value="PAS_9"/>
    <property type="match status" value="1"/>
</dbReference>
<dbReference type="PROSITE" id="PS50112">
    <property type="entry name" value="PAS"/>
    <property type="match status" value="1"/>
</dbReference>
<sequence length="609" mass="69581">MKHTGRIVGVLLPFTFNLFFFLNSNDIPISSASIYLLFILNGVVGYFFGLQFDKYMFSKRELNDSKLSLKEYADAIKSTMDGVAILNEVGEYQFFNQSFLNIYRYEDGELLGKAWQVVYKEEELPWIEQNILVALNTNDFWQGELIGLRKDGTTFPQEATLSKIKETNGFVVVVRDISEKKAAEEYIKQMATQNELTNLPNRRLLLDQLNTYIDNDKKFAVLFMDLDRFKMTNDTLGHSVGDQLLKEVASRLLSFKNDRTSIYHLGGDEFIVVLLDYLNDEVNNLAEKVIQAIDKVYVIDEFEVYITTSIGISLHPDSTNNAEKIISLADTAMYNAKLKGKNTYQLYNAEINEQLHRRVNIERELRYAVEKNELSLNYQPKFNLQNNKVIGMEALLRWDNSTLGRVSPIEFIPIAEETGMINSIGLWVIKQAITQMKLWEKQGFTNLKVSVNLSLIQLRHRHFVDSISTTLRQSGIDPALFELEITESMMESVEEILPTLEKIKQLGVGISIDDFGTGFSSLSYLKRLPIDTIKIDRSFIFDLVQDSSDVAIVKSILDIGTNLQLSVVAEGIETEEHLRLLKDLGCPIGQGYYFSPPVPVEKIEELYLK</sequence>
<evidence type="ECO:0000256" key="1">
    <source>
        <dbReference type="SAM" id="Phobius"/>
    </source>
</evidence>
<gene>
    <name evidence="5" type="ORF">KS407_00370</name>
</gene>
<feature type="domain" description="PAS" evidence="2">
    <location>
        <begin position="68"/>
        <end position="138"/>
    </location>
</feature>
<dbReference type="SMART" id="SM00091">
    <property type="entry name" value="PAS"/>
    <property type="match status" value="1"/>
</dbReference>
<evidence type="ECO:0000313" key="5">
    <source>
        <dbReference type="EMBL" id="MBU9719890.1"/>
    </source>
</evidence>
<evidence type="ECO:0000259" key="3">
    <source>
        <dbReference type="PROSITE" id="PS50883"/>
    </source>
</evidence>
<evidence type="ECO:0000313" key="6">
    <source>
        <dbReference type="Proteomes" id="UP000790580"/>
    </source>
</evidence>
<dbReference type="NCBIfam" id="TIGR00229">
    <property type="entry name" value="sensory_box"/>
    <property type="match status" value="1"/>
</dbReference>
<protein>
    <submittedName>
        <fullName evidence="5">EAL domain-containing protein</fullName>
    </submittedName>
</protein>
<dbReference type="InterPro" id="IPR029787">
    <property type="entry name" value="Nucleotide_cyclase"/>
</dbReference>
<evidence type="ECO:0000259" key="4">
    <source>
        <dbReference type="PROSITE" id="PS50887"/>
    </source>
</evidence>
<dbReference type="PANTHER" id="PTHR44757:SF2">
    <property type="entry name" value="BIOFILM ARCHITECTURE MAINTENANCE PROTEIN MBAA"/>
    <property type="match status" value="1"/>
</dbReference>
<feature type="domain" description="EAL" evidence="3">
    <location>
        <begin position="358"/>
        <end position="609"/>
    </location>
</feature>
<evidence type="ECO:0000259" key="2">
    <source>
        <dbReference type="PROSITE" id="PS50112"/>
    </source>
</evidence>
<comment type="caution">
    <text evidence="5">The sequence shown here is derived from an EMBL/GenBank/DDBJ whole genome shotgun (WGS) entry which is preliminary data.</text>
</comment>
<dbReference type="Pfam" id="PF00563">
    <property type="entry name" value="EAL"/>
    <property type="match status" value="1"/>
</dbReference>